<keyword evidence="1" id="KW-0812">Transmembrane</keyword>
<feature type="transmembrane region" description="Helical" evidence="1">
    <location>
        <begin position="91"/>
        <end position="111"/>
    </location>
</feature>
<feature type="transmembrane region" description="Helical" evidence="1">
    <location>
        <begin position="35"/>
        <end position="54"/>
    </location>
</feature>
<evidence type="ECO:0008006" key="4">
    <source>
        <dbReference type="Google" id="ProtNLM"/>
    </source>
</evidence>
<evidence type="ECO:0000313" key="3">
    <source>
        <dbReference type="Proteomes" id="UP001151088"/>
    </source>
</evidence>
<keyword evidence="3" id="KW-1185">Reference proteome</keyword>
<dbReference type="RefSeq" id="WP_258733275.1">
    <property type="nucleotide sequence ID" value="NZ_JANTHZ010000005.1"/>
</dbReference>
<feature type="transmembrane region" description="Helical" evidence="1">
    <location>
        <begin position="261"/>
        <end position="280"/>
    </location>
</feature>
<feature type="transmembrane region" description="Helical" evidence="1">
    <location>
        <begin position="217"/>
        <end position="234"/>
    </location>
</feature>
<sequence>MSVVRGQARRAVVTLPRGFTPAPVELSNERFPGRLTGLILVVTLPLFAQTFYYLNELPVPYLLSKAWPILVLPFSVYALVYLRLPGKTAYLVFFAYTLGVTPFVSMIHLGNGFFDGVFTTVKIWPLTYYFGLSGMLAWMAPTYRRTRAVLIGLGVATFVIMLFLWLVVPSSSYVDNPELGKLFMVEEERGYRIYMPMFFGALLLFFLTRSFMRRPHWLPAVGVAIGFVLLLTIFKQRTAIGAMFLVCAYGVIVSLAPRRRLVAVGALLAIVPLAIAYLAVENAQNFQQSLGGSLTVRQTSLALAANFLGDDPWRWLFGVGATTRFGSVTLADIFGNSQFYVADIGWFGEIFEYGLVGAALIAGLYGWGLYLILRATRGVEDPIVLALADYIVFMLLTSTVYSLVFTPGELAVTMALALYLARERLRPPPGQVAAHRIRFTVPWRAPPVPGPDVPAEPGRPAS</sequence>
<feature type="transmembrane region" description="Helical" evidence="1">
    <location>
        <begin position="66"/>
        <end position="84"/>
    </location>
</feature>
<feature type="transmembrane region" description="Helical" evidence="1">
    <location>
        <begin position="123"/>
        <end position="141"/>
    </location>
</feature>
<dbReference type="AlphaFoldDB" id="A0A9X2PDX5"/>
<comment type="caution">
    <text evidence="2">The sequence shown here is derived from an EMBL/GenBank/DDBJ whole genome shotgun (WGS) entry which is preliminary data.</text>
</comment>
<proteinExistence type="predicted"/>
<keyword evidence="1" id="KW-0472">Membrane</keyword>
<gene>
    <name evidence="2" type="ORF">NVS89_13535</name>
</gene>
<keyword evidence="1" id="KW-1133">Transmembrane helix</keyword>
<accession>A0A9X2PDX5</accession>
<evidence type="ECO:0000256" key="1">
    <source>
        <dbReference type="SAM" id="Phobius"/>
    </source>
</evidence>
<feature type="transmembrane region" description="Helical" evidence="1">
    <location>
        <begin position="240"/>
        <end position="256"/>
    </location>
</feature>
<dbReference type="EMBL" id="JANTHZ010000005">
    <property type="protein sequence ID" value="MCS0496120.1"/>
    <property type="molecule type" value="Genomic_DNA"/>
</dbReference>
<feature type="transmembrane region" description="Helical" evidence="1">
    <location>
        <begin position="384"/>
        <end position="404"/>
    </location>
</feature>
<evidence type="ECO:0000313" key="2">
    <source>
        <dbReference type="EMBL" id="MCS0496120.1"/>
    </source>
</evidence>
<name>A0A9X2PDX5_9HYPH</name>
<reference evidence="2" key="1">
    <citation type="submission" date="2022-08" db="EMBL/GenBank/DDBJ databases">
        <authorList>
            <person name="Li F."/>
        </authorList>
    </citation>
    <scope>NUCLEOTIDE SEQUENCE</scope>
    <source>
        <strain evidence="2">MQZ15Z-1</strain>
    </source>
</reference>
<feature type="transmembrane region" description="Helical" evidence="1">
    <location>
        <begin position="191"/>
        <end position="208"/>
    </location>
</feature>
<protein>
    <recommendedName>
        <fullName evidence="4">O-antigen ligase domain-containing protein</fullName>
    </recommendedName>
</protein>
<dbReference type="Proteomes" id="UP001151088">
    <property type="component" value="Unassembled WGS sequence"/>
</dbReference>
<organism evidence="2 3">
    <name type="scientific">Ancylobacter mangrovi</name>
    <dbReference type="NCBI Taxonomy" id="2972472"/>
    <lineage>
        <taxon>Bacteria</taxon>
        <taxon>Pseudomonadati</taxon>
        <taxon>Pseudomonadota</taxon>
        <taxon>Alphaproteobacteria</taxon>
        <taxon>Hyphomicrobiales</taxon>
        <taxon>Xanthobacteraceae</taxon>
        <taxon>Ancylobacter</taxon>
    </lineage>
</organism>
<feature type="transmembrane region" description="Helical" evidence="1">
    <location>
        <begin position="350"/>
        <end position="372"/>
    </location>
</feature>
<feature type="transmembrane region" description="Helical" evidence="1">
    <location>
        <begin position="148"/>
        <end position="168"/>
    </location>
</feature>